<keyword evidence="1" id="KW-0732">Signal</keyword>
<evidence type="ECO:0000313" key="3">
    <source>
        <dbReference type="EMBL" id="AUN98387.1"/>
    </source>
</evidence>
<name>A0A2K9NSC6_BACTC</name>
<accession>A0A2K9NSC6</accession>
<keyword evidence="4" id="KW-1185">Reference proteome</keyword>
<dbReference type="Proteomes" id="UP000235584">
    <property type="component" value="Chromosome"/>
</dbReference>
<sequence length="541" mass="60170">MKKINLIGSALLMTLTFHEALALECPDKNSAPVCPTSGATLLDETYPTQAFVISNQPYMPTKDAKKVTRNFVSKVIANYDYEKVPQIILPMTDKKDFDVLVADIKNQLTQKKLPEEKINAIIGQITYTPIQSYTWQQDWFESFVDLKTGSPSIRQIDSYNRVWPDSGEKLSKAGEQCAISQGSNIKEAYSPNASARNTEDVSFGSGEMGGNIEGAPGGFCLVGDNQGSVFTNQFCGSPENVIQLQTSWLAVGHVDEIFKIIPTQYNDGRPKECEFSLMAASPKKAMELMSNPKQGQIPFMDLDVDNPEKDAAESRNTRTNIRFGGNYVTCEYINDIVKKRPGGIKTLPAGARTVLLKLIFGNAQAQDVSNEEKMLVELQNNCSSNIDQVSNYEIQEMMKLDKRFTTLNDAIDESIEKDKALIKSKILSRLPQCAKYYDELDVPNIFYGGYTMENPETKKVELAKPGSTNSFLPNPTNSVLMNKTVVFPDTGNNLFNGYLKDEMKKRKIKSDFISSWDYAHLGAGNIHCSSHSIPHCRPAGK</sequence>
<dbReference type="Gene3D" id="3.75.10.10">
    <property type="entry name" value="L-arginine/glycine Amidinotransferase, Chain A"/>
    <property type="match status" value="1"/>
</dbReference>
<dbReference type="GO" id="GO:0005737">
    <property type="term" value="C:cytoplasm"/>
    <property type="evidence" value="ECO:0007669"/>
    <property type="project" value="InterPro"/>
</dbReference>
<dbReference type="OrthoDB" id="5297129at2"/>
<evidence type="ECO:0000256" key="1">
    <source>
        <dbReference type="SAM" id="SignalP"/>
    </source>
</evidence>
<reference evidence="3 4" key="1">
    <citation type="submission" date="2018-01" db="EMBL/GenBank/DDBJ databases">
        <title>Complete genome sequence of Bacteriovorax stolpii DSM12778.</title>
        <authorList>
            <person name="Tang B."/>
            <person name="Chang J."/>
        </authorList>
    </citation>
    <scope>NUCLEOTIDE SEQUENCE [LARGE SCALE GENOMIC DNA]</scope>
    <source>
        <strain evidence="3 4">DSM 12778</strain>
    </source>
</reference>
<gene>
    <name evidence="3" type="ORF">C0V70_09770</name>
</gene>
<protein>
    <recommendedName>
        <fullName evidence="2">Protein-arginine deiminase C-terminal domain-containing protein</fullName>
    </recommendedName>
</protein>
<feature type="signal peptide" evidence="1">
    <location>
        <begin position="1"/>
        <end position="22"/>
    </location>
</feature>
<dbReference type="Pfam" id="PF03068">
    <property type="entry name" value="PAD"/>
    <property type="match status" value="1"/>
</dbReference>
<feature type="domain" description="Protein-arginine deiminase C-terminal" evidence="2">
    <location>
        <begin position="240"/>
        <end position="531"/>
    </location>
</feature>
<dbReference type="KEGG" id="bsto:C0V70_09770"/>
<proteinExistence type="predicted"/>
<feature type="chain" id="PRO_5014694603" description="Protein-arginine deiminase C-terminal domain-containing protein" evidence="1">
    <location>
        <begin position="23"/>
        <end position="541"/>
    </location>
</feature>
<dbReference type="InterPro" id="IPR013530">
    <property type="entry name" value="PAD_C"/>
</dbReference>
<evidence type="ECO:0000313" key="4">
    <source>
        <dbReference type="Proteomes" id="UP000235584"/>
    </source>
</evidence>
<dbReference type="RefSeq" id="WP_102243678.1">
    <property type="nucleotide sequence ID" value="NZ_CP025704.1"/>
</dbReference>
<evidence type="ECO:0000259" key="2">
    <source>
        <dbReference type="Pfam" id="PF03068"/>
    </source>
</evidence>
<dbReference type="AlphaFoldDB" id="A0A2K9NSC6"/>
<dbReference type="GO" id="GO:0004668">
    <property type="term" value="F:protein-arginine deiminase activity"/>
    <property type="evidence" value="ECO:0007669"/>
    <property type="project" value="InterPro"/>
</dbReference>
<dbReference type="EMBL" id="CP025704">
    <property type="protein sequence ID" value="AUN98387.1"/>
    <property type="molecule type" value="Genomic_DNA"/>
</dbReference>
<dbReference type="SUPFAM" id="SSF55909">
    <property type="entry name" value="Pentein"/>
    <property type="match status" value="1"/>
</dbReference>
<organism evidence="3 4">
    <name type="scientific">Bacteriovorax stolpii</name>
    <name type="common">Bdellovibrio stolpii</name>
    <dbReference type="NCBI Taxonomy" id="960"/>
    <lineage>
        <taxon>Bacteria</taxon>
        <taxon>Pseudomonadati</taxon>
        <taxon>Bdellovibrionota</taxon>
        <taxon>Bacteriovoracia</taxon>
        <taxon>Bacteriovoracales</taxon>
        <taxon>Bacteriovoracaceae</taxon>
        <taxon>Bacteriovorax</taxon>
    </lineage>
</organism>
<dbReference type="GO" id="GO:0005509">
    <property type="term" value="F:calcium ion binding"/>
    <property type="evidence" value="ECO:0007669"/>
    <property type="project" value="InterPro"/>
</dbReference>